<dbReference type="GO" id="GO:0044550">
    <property type="term" value="P:secondary metabolite biosynthetic process"/>
    <property type="evidence" value="ECO:0007669"/>
    <property type="project" value="TreeGrafter"/>
</dbReference>
<evidence type="ECO:0000313" key="5">
    <source>
        <dbReference type="EMBL" id="KAG4421496.1"/>
    </source>
</evidence>
<comment type="caution">
    <text evidence="5">The sequence shown here is derived from an EMBL/GenBank/DDBJ whole genome shotgun (WGS) entry which is preliminary data.</text>
</comment>
<reference evidence="5" key="1">
    <citation type="submission" date="2021-02" db="EMBL/GenBank/DDBJ databases">
        <title>Genome sequence Cadophora malorum strain M34.</title>
        <authorList>
            <person name="Stefanovic E."/>
            <person name="Vu D."/>
            <person name="Scully C."/>
            <person name="Dijksterhuis J."/>
            <person name="Roader J."/>
            <person name="Houbraken J."/>
        </authorList>
    </citation>
    <scope>NUCLEOTIDE SEQUENCE</scope>
    <source>
        <strain evidence="5">M34</strain>
    </source>
</reference>
<dbReference type="OrthoDB" id="5958943at2759"/>
<dbReference type="InterPro" id="IPR011042">
    <property type="entry name" value="6-blade_b-propeller_TolB-like"/>
</dbReference>
<keyword evidence="6" id="KW-1185">Reference proteome</keyword>
<dbReference type="SUPFAM" id="SSF51905">
    <property type="entry name" value="FAD/NAD(P)-binding domain"/>
    <property type="match status" value="1"/>
</dbReference>
<dbReference type="Pfam" id="PF00732">
    <property type="entry name" value="GMC_oxred_N"/>
    <property type="match status" value="1"/>
</dbReference>
<dbReference type="Gene3D" id="3.50.50.60">
    <property type="entry name" value="FAD/NAD(P)-binding domain"/>
    <property type="match status" value="2"/>
</dbReference>
<evidence type="ECO:0008006" key="7">
    <source>
        <dbReference type="Google" id="ProtNLM"/>
    </source>
</evidence>
<dbReference type="PANTHER" id="PTHR11552:SF115">
    <property type="entry name" value="DEHYDROGENASE XPTC-RELATED"/>
    <property type="match status" value="1"/>
</dbReference>
<dbReference type="SUPFAM" id="SSF63825">
    <property type="entry name" value="YWTD domain"/>
    <property type="match status" value="1"/>
</dbReference>
<dbReference type="InterPro" id="IPR012132">
    <property type="entry name" value="GMC_OxRdtase"/>
</dbReference>
<dbReference type="Proteomes" id="UP000664132">
    <property type="component" value="Unassembled WGS sequence"/>
</dbReference>
<dbReference type="AlphaFoldDB" id="A0A8H7W8K2"/>
<dbReference type="PANTHER" id="PTHR11552">
    <property type="entry name" value="GLUCOSE-METHANOL-CHOLINE GMC OXIDOREDUCTASE"/>
    <property type="match status" value="1"/>
</dbReference>
<dbReference type="Gene3D" id="2.120.10.30">
    <property type="entry name" value="TolB, C-terminal domain"/>
    <property type="match status" value="2"/>
</dbReference>
<feature type="domain" description="Glucose-methanol-choline oxidoreductase N-terminal" evidence="3">
    <location>
        <begin position="47"/>
        <end position="289"/>
    </location>
</feature>
<protein>
    <recommendedName>
        <fullName evidence="7">Alcohol oxidase</fullName>
    </recommendedName>
</protein>
<name>A0A8H7W8K2_9HELO</name>
<comment type="similarity">
    <text evidence="1">Belongs to the GMC oxidoreductase family.</text>
</comment>
<organism evidence="5 6">
    <name type="scientific">Cadophora malorum</name>
    <dbReference type="NCBI Taxonomy" id="108018"/>
    <lineage>
        <taxon>Eukaryota</taxon>
        <taxon>Fungi</taxon>
        <taxon>Dikarya</taxon>
        <taxon>Ascomycota</taxon>
        <taxon>Pezizomycotina</taxon>
        <taxon>Leotiomycetes</taxon>
        <taxon>Helotiales</taxon>
        <taxon>Ploettnerulaceae</taxon>
        <taxon>Cadophora</taxon>
    </lineage>
</organism>
<dbReference type="EMBL" id="JAFJYH010000064">
    <property type="protein sequence ID" value="KAG4421496.1"/>
    <property type="molecule type" value="Genomic_DNA"/>
</dbReference>
<evidence type="ECO:0000313" key="6">
    <source>
        <dbReference type="Proteomes" id="UP000664132"/>
    </source>
</evidence>
<dbReference type="InterPro" id="IPR007867">
    <property type="entry name" value="GMC_OxRtase_C"/>
</dbReference>
<sequence>MKFLKYSFAAKAVFVLPLLASVTESSPFRPYKFATVERDASTLQKSYDYVIIGGGTSGLTVGNRLSEELSKTVLVVEFGYLDNDDPGVLISADVPKSLSSYLFVITSTPQPFMNNRTTTVSTEAVVGGIIAVNGMFFDRGAAEDYDNWAKLGNPGWDWEGIFPYFRKSTTFTPPIPELKDFNISYDKSAYGDGPVHSSYPRYQWPDQSKYSSNIVKCYWLTCEEIQWKAWLETGVKPSKEVNGGDASGLAWIPNSEDPVSETRSFARTAYYDPAKTRPNLHLLVGQKTGTLLQQEFYLKNVTPNPSMMTPGNPFYESAMAEYYANRTGPRTMAASNSGVFLPLRSFTSKWKDIIASASAVDGTSGLPASYDETLIAGYKAQRALVIDSFASDRAACMEMPFGGGTGAPAVVLKPLSRGTINLNPGDPYGEVVIDAGGLSDPIDVKTFVEIIKSIREWLRTPAHQSLGPVETAPTANLTSDAQLEALIRNSVNPSFAHTSGTLSMMPRHLGGVVSPELLVYGTKHLSVVDASIMPLIPGTHLSATAYAVAEKAADIIKQRYQEHDSFLLALDCRQFCTIIPHIGVADYVTWVGVAGSPAQRLPLTIMPHTRLYILDQGDSDDRNTASGRIFTCLSDGTDGYDLVTGLHSAPDGIAVCSNHSYIFWTNMGHPSAEGWTNTGSIQRCDLDGKNIVTVIEPGAKTHTPKQLVIAEKSKKLYWCDREGMRVMRSEFDGENVEMLVKNGDVEVAEHRADYLRWCVGIQVDEEAGYIYWSQKGPPKGGKGKILRCPIDGGGQNGEDIEVLFEHLPEPIDLCLDLAEGYLYWTDRGDIPLGNTVNRARIPRKGQKVSHEVLVRKLHEGIGLDLDVRNRRMYMTDILGGVYSANLEGGDKKVLFSDLGTVTGIALAIFN</sequence>
<dbReference type="Gene3D" id="3.30.560.10">
    <property type="entry name" value="Glucose Oxidase, domain 3"/>
    <property type="match status" value="2"/>
</dbReference>
<feature type="domain" description="Glucose-methanol-choline oxidoreductase C-terminal" evidence="4">
    <location>
        <begin position="414"/>
        <end position="549"/>
    </location>
</feature>
<accession>A0A8H7W8K2</accession>
<dbReference type="SMART" id="SM00135">
    <property type="entry name" value="LY"/>
    <property type="match status" value="5"/>
</dbReference>
<gene>
    <name evidence="5" type="ORF">IFR04_005335</name>
</gene>
<evidence type="ECO:0000259" key="4">
    <source>
        <dbReference type="Pfam" id="PF05199"/>
    </source>
</evidence>
<feature type="chain" id="PRO_5034934315" description="Alcohol oxidase" evidence="2">
    <location>
        <begin position="26"/>
        <end position="910"/>
    </location>
</feature>
<dbReference type="Pfam" id="PF05199">
    <property type="entry name" value="GMC_oxred_C"/>
    <property type="match status" value="1"/>
</dbReference>
<dbReference type="InterPro" id="IPR000033">
    <property type="entry name" value="LDLR_classB_rpt"/>
</dbReference>
<dbReference type="GO" id="GO:0016614">
    <property type="term" value="F:oxidoreductase activity, acting on CH-OH group of donors"/>
    <property type="evidence" value="ECO:0007669"/>
    <property type="project" value="InterPro"/>
</dbReference>
<feature type="signal peptide" evidence="2">
    <location>
        <begin position="1"/>
        <end position="25"/>
    </location>
</feature>
<evidence type="ECO:0000256" key="2">
    <source>
        <dbReference type="SAM" id="SignalP"/>
    </source>
</evidence>
<dbReference type="SUPFAM" id="SSF54373">
    <property type="entry name" value="FAD-linked reductases, C-terminal domain"/>
    <property type="match status" value="1"/>
</dbReference>
<evidence type="ECO:0000256" key="1">
    <source>
        <dbReference type="ARBA" id="ARBA00010790"/>
    </source>
</evidence>
<dbReference type="InterPro" id="IPR000172">
    <property type="entry name" value="GMC_OxRdtase_N"/>
</dbReference>
<proteinExistence type="inferred from homology"/>
<dbReference type="GO" id="GO:0050660">
    <property type="term" value="F:flavin adenine dinucleotide binding"/>
    <property type="evidence" value="ECO:0007669"/>
    <property type="project" value="InterPro"/>
</dbReference>
<dbReference type="InterPro" id="IPR036188">
    <property type="entry name" value="FAD/NAD-bd_sf"/>
</dbReference>
<evidence type="ECO:0000259" key="3">
    <source>
        <dbReference type="Pfam" id="PF00732"/>
    </source>
</evidence>
<keyword evidence="2" id="KW-0732">Signal</keyword>